<comment type="pathway">
    <text evidence="1 5">Protein modification; protein lipoylation via endogenous pathway; protein N(6)-(lipoyl)lysine from octanoyl-[acyl-carrier-protein]: step 1/2.</text>
</comment>
<dbReference type="PROSITE" id="PS51733">
    <property type="entry name" value="BPL_LPL_CATALYTIC"/>
    <property type="match status" value="1"/>
</dbReference>
<dbReference type="NCBIfam" id="TIGR00214">
    <property type="entry name" value="lipB"/>
    <property type="match status" value="1"/>
</dbReference>
<evidence type="ECO:0000313" key="7">
    <source>
        <dbReference type="Proteomes" id="UP000694941"/>
    </source>
</evidence>
<comment type="function">
    <text evidence="5">Catalyzes the transfer of endogenously produced octanoic acid from octanoyl-acyl-carrier-protein onto the lipoyl domains of lipoate-dependent enzymes. Lipoyl-ACP can also act as a substrate although octanoyl-ACP is likely to be the physiological substrate.</text>
</comment>
<dbReference type="Pfam" id="PF21948">
    <property type="entry name" value="LplA-B_cat"/>
    <property type="match status" value="1"/>
</dbReference>
<dbReference type="InterPro" id="IPR000544">
    <property type="entry name" value="Octanoyltransferase"/>
</dbReference>
<evidence type="ECO:0000256" key="5">
    <source>
        <dbReference type="PIRNR" id="PIRNR016262"/>
    </source>
</evidence>
<comment type="similarity">
    <text evidence="2 5">Belongs to the LipB family.</text>
</comment>
<reference evidence="8" key="1">
    <citation type="submission" date="2025-08" db="UniProtKB">
        <authorList>
            <consortium name="RefSeq"/>
        </authorList>
    </citation>
    <scope>IDENTIFICATION</scope>
    <source>
        <tissue evidence="8">Muscle</tissue>
    </source>
</reference>
<proteinExistence type="inferred from homology"/>
<dbReference type="PANTHER" id="PTHR10993:SF7">
    <property type="entry name" value="LIPOYLTRANSFERASE 2, MITOCHONDRIAL-RELATED"/>
    <property type="match status" value="1"/>
</dbReference>
<dbReference type="HAMAP" id="MF_00013">
    <property type="entry name" value="LipB"/>
    <property type="match status" value="1"/>
</dbReference>
<name>A0ABM1AZR4_LIMPO</name>
<dbReference type="InterPro" id="IPR004143">
    <property type="entry name" value="BPL_LPL_catalytic"/>
</dbReference>
<keyword evidence="7" id="KW-1185">Reference proteome</keyword>
<dbReference type="PANTHER" id="PTHR10993">
    <property type="entry name" value="OCTANOYLTRANSFERASE"/>
    <property type="match status" value="1"/>
</dbReference>
<dbReference type="CDD" id="cd16444">
    <property type="entry name" value="LipB"/>
    <property type="match status" value="1"/>
</dbReference>
<gene>
    <name evidence="8" type="primary">LOC106457014</name>
</gene>
<evidence type="ECO:0000313" key="8">
    <source>
        <dbReference type="RefSeq" id="XP_013771854.1"/>
    </source>
</evidence>
<dbReference type="NCBIfam" id="NF010925">
    <property type="entry name" value="PRK14345.1"/>
    <property type="match status" value="1"/>
</dbReference>
<dbReference type="GeneID" id="106457014"/>
<dbReference type="InterPro" id="IPR045864">
    <property type="entry name" value="aa-tRNA-synth_II/BPL/LPL"/>
</dbReference>
<accession>A0ABM1AZR4</accession>
<dbReference type="InterPro" id="IPR020605">
    <property type="entry name" value="Octanoyltransferase_CS"/>
</dbReference>
<keyword evidence="3 5" id="KW-0808">Transferase</keyword>
<organism evidence="7 8">
    <name type="scientific">Limulus polyphemus</name>
    <name type="common">Atlantic horseshoe crab</name>
    <dbReference type="NCBI Taxonomy" id="6850"/>
    <lineage>
        <taxon>Eukaryota</taxon>
        <taxon>Metazoa</taxon>
        <taxon>Ecdysozoa</taxon>
        <taxon>Arthropoda</taxon>
        <taxon>Chelicerata</taxon>
        <taxon>Merostomata</taxon>
        <taxon>Xiphosura</taxon>
        <taxon>Limulidae</taxon>
        <taxon>Limulus</taxon>
    </lineage>
</organism>
<evidence type="ECO:0000259" key="6">
    <source>
        <dbReference type="PROSITE" id="PS51733"/>
    </source>
</evidence>
<evidence type="ECO:0000256" key="2">
    <source>
        <dbReference type="ARBA" id="ARBA00007907"/>
    </source>
</evidence>
<feature type="domain" description="BPL/LPL catalytic" evidence="6">
    <location>
        <begin position="45"/>
        <end position="227"/>
    </location>
</feature>
<protein>
    <recommendedName>
        <fullName evidence="5">Octanoyl-[acyl-carrier-protein]:protein N-octanoyltransferase LIPT2, mitochondrial</fullName>
        <ecNumber evidence="5">2.3.1.181</ecNumber>
    </recommendedName>
</protein>
<dbReference type="SUPFAM" id="SSF55681">
    <property type="entry name" value="Class II aaRS and biotin synthetases"/>
    <property type="match status" value="1"/>
</dbReference>
<dbReference type="PROSITE" id="PS01313">
    <property type="entry name" value="LIPB"/>
    <property type="match status" value="1"/>
</dbReference>
<keyword evidence="4 5" id="KW-0012">Acyltransferase</keyword>
<comment type="subcellular location">
    <subcellularLocation>
        <location evidence="5">Mitochondrion</location>
    </subcellularLocation>
</comment>
<dbReference type="PIRSF" id="PIRSF016262">
    <property type="entry name" value="LPLase"/>
    <property type="match status" value="1"/>
</dbReference>
<comment type="catalytic activity">
    <reaction evidence="5">
        <text>octanoyl-[ACP] + L-lysyl-[protein] = N(6)-octanoyl-L-lysyl-[protein] + holo-[ACP] + H(+)</text>
        <dbReference type="Rhea" id="RHEA:17665"/>
        <dbReference type="Rhea" id="RHEA-COMP:9636"/>
        <dbReference type="Rhea" id="RHEA-COMP:9685"/>
        <dbReference type="Rhea" id="RHEA-COMP:9752"/>
        <dbReference type="Rhea" id="RHEA-COMP:9928"/>
        <dbReference type="ChEBI" id="CHEBI:15378"/>
        <dbReference type="ChEBI" id="CHEBI:29969"/>
        <dbReference type="ChEBI" id="CHEBI:64479"/>
        <dbReference type="ChEBI" id="CHEBI:78463"/>
        <dbReference type="ChEBI" id="CHEBI:78809"/>
        <dbReference type="EC" id="2.3.1.181"/>
    </reaction>
</comment>
<sequence>MISGKPVVVLKKLGYLAYQQALTIQKKLVQQLHDSLASPKIPLGGCRRNFLLLVEHEPVYTVGIRSSAYTASEEQKLRALGADFVRTNRGGLITFHGPGQLVAYPILYLGDFSSKKSMRWYVYQLEQCIIHMCKYYGIQASTSPYTGVWVKEKKIAAIGIHGSRYVTSHGVAINCNTDMSWFHHIVPCGIPDKGVTSLSQELGKNISVTEATTYFIQAFEEQFKCTVLQENMLKES</sequence>
<dbReference type="Gene3D" id="3.30.930.10">
    <property type="entry name" value="Bira Bifunctional Protein, Domain 2"/>
    <property type="match status" value="1"/>
</dbReference>
<keyword evidence="5" id="KW-0496">Mitochondrion</keyword>
<evidence type="ECO:0000256" key="1">
    <source>
        <dbReference type="ARBA" id="ARBA00004821"/>
    </source>
</evidence>
<dbReference type="EC" id="2.3.1.181" evidence="5"/>
<dbReference type="RefSeq" id="XP_013771854.1">
    <property type="nucleotide sequence ID" value="XM_013916400.2"/>
</dbReference>
<dbReference type="Proteomes" id="UP000694941">
    <property type="component" value="Unplaced"/>
</dbReference>
<evidence type="ECO:0000256" key="4">
    <source>
        <dbReference type="ARBA" id="ARBA00023315"/>
    </source>
</evidence>
<evidence type="ECO:0000256" key="3">
    <source>
        <dbReference type="ARBA" id="ARBA00022679"/>
    </source>
</evidence>